<keyword evidence="3" id="KW-1185">Reference proteome</keyword>
<dbReference type="PANTHER" id="PTHR48228:SF4">
    <property type="entry name" value="BLR3030 PROTEIN"/>
    <property type="match status" value="1"/>
</dbReference>
<dbReference type="HOGENOM" id="CLU_021588_0_1_11"/>
<dbReference type="STRING" id="298654.FraEuI1c_6775"/>
<dbReference type="Gene3D" id="3.40.50.10540">
    <property type="entry name" value="Crotonobetainyl-coa:carnitine coa-transferase, domain 1"/>
    <property type="match status" value="1"/>
</dbReference>
<dbReference type="OrthoDB" id="9058532at2"/>
<dbReference type="Proteomes" id="UP000002484">
    <property type="component" value="Chromosome"/>
</dbReference>
<dbReference type="eggNOG" id="COG1804">
    <property type="taxonomic scope" value="Bacteria"/>
</dbReference>
<dbReference type="PANTHER" id="PTHR48228">
    <property type="entry name" value="SUCCINYL-COA--D-CITRAMALATE COA-TRANSFERASE"/>
    <property type="match status" value="1"/>
</dbReference>
<feature type="compositionally biased region" description="Low complexity" evidence="1">
    <location>
        <begin position="1"/>
        <end position="21"/>
    </location>
</feature>
<accession>E3JCF5</accession>
<proteinExistence type="predicted"/>
<feature type="region of interest" description="Disordered" evidence="1">
    <location>
        <begin position="509"/>
        <end position="530"/>
    </location>
</feature>
<evidence type="ECO:0000313" key="2">
    <source>
        <dbReference type="EMBL" id="ADP84744.1"/>
    </source>
</evidence>
<evidence type="ECO:0000313" key="3">
    <source>
        <dbReference type="Proteomes" id="UP000002484"/>
    </source>
</evidence>
<dbReference type="InParanoid" id="E3JCF5"/>
<evidence type="ECO:0000256" key="1">
    <source>
        <dbReference type="SAM" id="MobiDB-lite"/>
    </source>
</evidence>
<dbReference type="GO" id="GO:0003824">
    <property type="term" value="F:catalytic activity"/>
    <property type="evidence" value="ECO:0007669"/>
    <property type="project" value="InterPro"/>
</dbReference>
<dbReference type="InterPro" id="IPR023606">
    <property type="entry name" value="CoA-Trfase_III_dom_1_sf"/>
</dbReference>
<dbReference type="InterPro" id="IPR050509">
    <property type="entry name" value="CoA-transferase_III"/>
</dbReference>
<feature type="region of interest" description="Disordered" evidence="1">
    <location>
        <begin position="1"/>
        <end position="41"/>
    </location>
</feature>
<sequence length="530" mass="55115">MPSTPEETPEPTETPVSAETPVTPPTPESGGSGEPSEDEARELAGVVTEFARLIGDARAAARLTVTGPADVLPSLYRVTLAATVAIAAAAHGAAELWAARSGDDCPPVSVDTRHAAAAFRGERLLRIGGRAAPNPSDPLTGYYATRDGRWLHVHCNLPHHRVGVLELLGARAEPAAVAQAVARHDAASLEAELQSMGMCATMARAEREWWAHPAGRAVAGLPLIEIERLDEAAPLAGPAAMARFRGTTMPPAPAQALSTQAQAVASPGRPAAGLRVLDMTRAIAGPVCGRALASFGADVLRVGAAHLPDSRTLLIDTGFGKRGTFLNLRVATDARRLRELVAAADVVIQAYRPKALDRLGFGPEDLARIRPGIVCATISAYGRLGPWSGLRGFDGLVQTASGAAVEAARATGSHQPEPLPAAALSHATGHLAAYGVLAALARREGVGGSWHVRLSLAQTGRWLMGLGQRDTLAVPGLSDADVEPFRRTMRSEFGELSYIAAPGAVGGATRGYDRPPSSLGAHSPGWAPIR</sequence>
<dbReference type="KEGG" id="fri:FraEuI1c_6775"/>
<dbReference type="AlphaFoldDB" id="E3JCF5"/>
<gene>
    <name evidence="2" type="ordered locus">FraEuI1c_6775</name>
</gene>
<protein>
    <submittedName>
        <fullName evidence="2">L-carnitine dehydratase/bile acid-inducible protein F</fullName>
    </submittedName>
</protein>
<name>E3JCF5_PSEI1</name>
<dbReference type="InterPro" id="IPR003673">
    <property type="entry name" value="CoA-Trfase_fam_III"/>
</dbReference>
<organism evidence="2 3">
    <name type="scientific">Pseudofrankia inefficax (strain DSM 45817 / CECT 9037 / DDB 130130 / EuI1c)</name>
    <name type="common">Frankia inefficax</name>
    <dbReference type="NCBI Taxonomy" id="298654"/>
    <lineage>
        <taxon>Bacteria</taxon>
        <taxon>Bacillati</taxon>
        <taxon>Actinomycetota</taxon>
        <taxon>Actinomycetes</taxon>
        <taxon>Frankiales</taxon>
        <taxon>Frankiaceae</taxon>
        <taxon>Pseudofrankia</taxon>
    </lineage>
</organism>
<dbReference type="SUPFAM" id="SSF89796">
    <property type="entry name" value="CoA-transferase family III (CaiB/BaiF)"/>
    <property type="match status" value="2"/>
</dbReference>
<dbReference type="Pfam" id="PF02515">
    <property type="entry name" value="CoA_transf_3"/>
    <property type="match status" value="1"/>
</dbReference>
<dbReference type="EMBL" id="CP002299">
    <property type="protein sequence ID" value="ADP84744.1"/>
    <property type="molecule type" value="Genomic_DNA"/>
</dbReference>
<reference evidence="2 3" key="1">
    <citation type="submission" date="2010-10" db="EMBL/GenBank/DDBJ databases">
        <title>Complete sequence of Frankia sp. EuI1c.</title>
        <authorList>
            <consortium name="US DOE Joint Genome Institute"/>
            <person name="Lucas S."/>
            <person name="Copeland A."/>
            <person name="Lapidus A."/>
            <person name="Cheng J.-F."/>
            <person name="Bruce D."/>
            <person name="Goodwin L."/>
            <person name="Pitluck S."/>
            <person name="Chertkov O."/>
            <person name="Detter J.C."/>
            <person name="Han C."/>
            <person name="Tapia R."/>
            <person name="Land M."/>
            <person name="Hauser L."/>
            <person name="Jeffries C."/>
            <person name="Kyrpides N."/>
            <person name="Ivanova N."/>
            <person name="Mikhailova N."/>
            <person name="Beauchemin N."/>
            <person name="Sen A."/>
            <person name="Sur S.A."/>
            <person name="Gtari M."/>
            <person name="Wall L."/>
            <person name="Tisa L."/>
            <person name="Woyke T."/>
        </authorList>
    </citation>
    <scope>NUCLEOTIDE SEQUENCE [LARGE SCALE GENOMIC DNA]</scope>
    <source>
        <strain evidence="3">DSM 45817 / CECT 9037 / EuI1c</strain>
    </source>
</reference>